<dbReference type="PANTHER" id="PTHR42785">
    <property type="entry name" value="DNA TOPOISOMERASE, TYPE IA, CORE"/>
    <property type="match status" value="1"/>
</dbReference>
<evidence type="ECO:0000313" key="2">
    <source>
        <dbReference type="EMBL" id="OOF71330.1"/>
    </source>
</evidence>
<dbReference type="InterPro" id="IPR000380">
    <property type="entry name" value="Topo_IA"/>
</dbReference>
<dbReference type="PANTHER" id="PTHR42785:SF1">
    <property type="entry name" value="DNA TOPOISOMERASE"/>
    <property type="match status" value="1"/>
</dbReference>
<proteinExistence type="predicted"/>
<keyword evidence="3" id="KW-1185">Reference proteome</keyword>
<organism evidence="2 3">
    <name type="scientific">Rodentibacter caecimuris</name>
    <dbReference type="NCBI Taxonomy" id="1796644"/>
    <lineage>
        <taxon>Bacteria</taxon>
        <taxon>Pseudomonadati</taxon>
        <taxon>Pseudomonadota</taxon>
        <taxon>Gammaproteobacteria</taxon>
        <taxon>Pasteurellales</taxon>
        <taxon>Pasteurellaceae</taxon>
        <taxon>Rodentibacter</taxon>
    </lineage>
</organism>
<evidence type="ECO:0000313" key="3">
    <source>
        <dbReference type="Proteomes" id="UP000188820"/>
    </source>
</evidence>
<reference evidence="2 3" key="1">
    <citation type="submission" date="2016-10" db="EMBL/GenBank/DDBJ databases">
        <title>Rodentibacter gen. nov. and new species.</title>
        <authorList>
            <person name="Christensen H."/>
        </authorList>
    </citation>
    <scope>NUCLEOTIDE SEQUENCE [LARGE SCALE GENOMIC DNA]</scope>
    <source>
        <strain evidence="2 3">1998236014</strain>
    </source>
</reference>
<evidence type="ECO:0000259" key="1">
    <source>
        <dbReference type="Pfam" id="PF01396"/>
    </source>
</evidence>
<feature type="domain" description="DNA topoisomerase type IA zn finger" evidence="1">
    <location>
        <begin position="61"/>
        <end position="96"/>
    </location>
</feature>
<accession>A0ABX3L0E8</accession>
<dbReference type="EMBL" id="MLAA01000002">
    <property type="protein sequence ID" value="OOF71330.1"/>
    <property type="molecule type" value="Genomic_DNA"/>
</dbReference>
<protein>
    <recommendedName>
        <fullName evidence="1">DNA topoisomerase type IA zn finger domain-containing protein</fullName>
    </recommendedName>
</protein>
<sequence length="182" mass="21386">MTNKRFFHYTKQQEHCPQCGGILQIKQSKKGAFLGCTNYPQCNYLRPLQHIEWKILKELNENCPLCHSILQLKQGHFGLFIGCSRYPECHFIVQDEQPSTTEEIECPDCHKGRLIARRGRQGRTFYGCERFPHCKFSLSKCPYSRKCPQCGFTVSILKQETESVQCFQCANKRCRHQFERQK</sequence>
<dbReference type="Proteomes" id="UP000188820">
    <property type="component" value="Unassembled WGS sequence"/>
</dbReference>
<dbReference type="SUPFAM" id="SSF57783">
    <property type="entry name" value="Zinc beta-ribbon"/>
    <property type="match status" value="3"/>
</dbReference>
<name>A0ABX3L0E8_9PAST</name>
<dbReference type="InterPro" id="IPR013498">
    <property type="entry name" value="Topo_IA_Znf"/>
</dbReference>
<dbReference type="Pfam" id="PF01396">
    <property type="entry name" value="Zn_ribbon_Top1"/>
    <property type="match status" value="3"/>
</dbReference>
<dbReference type="RefSeq" id="WP_077462225.1">
    <property type="nucleotide sequence ID" value="NZ_MLAA01000002.1"/>
</dbReference>
<feature type="domain" description="DNA topoisomerase type IA zn finger" evidence="1">
    <location>
        <begin position="14"/>
        <end position="49"/>
    </location>
</feature>
<comment type="caution">
    <text evidence="2">The sequence shown here is derived from an EMBL/GenBank/DDBJ whole genome shotgun (WGS) entry which is preliminary data.</text>
</comment>
<gene>
    <name evidence="2" type="ORF">BKG89_00420</name>
</gene>
<feature type="domain" description="DNA topoisomerase type IA zn finger" evidence="1">
    <location>
        <begin position="104"/>
        <end position="138"/>
    </location>
</feature>
<dbReference type="Gene3D" id="3.30.65.10">
    <property type="entry name" value="Bacterial Topoisomerase I, domain 1"/>
    <property type="match status" value="3"/>
</dbReference>